<dbReference type="EMBL" id="JAWWNJ010000045">
    <property type="protein sequence ID" value="KAK7018903.1"/>
    <property type="molecule type" value="Genomic_DNA"/>
</dbReference>
<keyword evidence="2" id="KW-1185">Reference proteome</keyword>
<protein>
    <submittedName>
        <fullName evidence="1">Uncharacterized protein</fullName>
    </submittedName>
</protein>
<dbReference type="AlphaFoldDB" id="A0AAW0AZ38"/>
<reference evidence="1 2" key="1">
    <citation type="journal article" date="2024" name="J Genomics">
        <title>Draft genome sequencing and assembly of Favolaschia claudopus CIRM-BRFM 2984 isolated from oak limbs.</title>
        <authorList>
            <person name="Navarro D."/>
            <person name="Drula E."/>
            <person name="Chaduli D."/>
            <person name="Cazenave R."/>
            <person name="Ahrendt S."/>
            <person name="Wang J."/>
            <person name="Lipzen A."/>
            <person name="Daum C."/>
            <person name="Barry K."/>
            <person name="Grigoriev I.V."/>
            <person name="Favel A."/>
            <person name="Rosso M.N."/>
            <person name="Martin F."/>
        </authorList>
    </citation>
    <scope>NUCLEOTIDE SEQUENCE [LARGE SCALE GENOMIC DNA]</scope>
    <source>
        <strain evidence="1 2">CIRM-BRFM 2984</strain>
    </source>
</reference>
<sequence>MCWLRSRDTENFYRCRPDDGRTRDAMTISRVLRTKSRYGGGWISYPSFPSSLASKNIISHTEISYLVVFEDQNLGTVGRYELSTPYPHHPCPLTVHIIHDNHSPAFTPFMQRTSSLGGSLQKPDRKMTNAVCTTWGEYEDSLCGEAIDGQLQITSRTAKTTHRGQSRFKLAVVTAMVVDSFSDTDFDGKRKKKEEIGCESISKSVGSEVLNLPGRVLGGMAALSILDQSCSHS</sequence>
<comment type="caution">
    <text evidence="1">The sequence shown here is derived from an EMBL/GenBank/DDBJ whole genome shotgun (WGS) entry which is preliminary data.</text>
</comment>
<proteinExistence type="predicted"/>
<evidence type="ECO:0000313" key="2">
    <source>
        <dbReference type="Proteomes" id="UP001362999"/>
    </source>
</evidence>
<evidence type="ECO:0000313" key="1">
    <source>
        <dbReference type="EMBL" id="KAK7018903.1"/>
    </source>
</evidence>
<gene>
    <name evidence="1" type="ORF">R3P38DRAFT_2979102</name>
</gene>
<accession>A0AAW0AZ38</accession>
<dbReference type="Proteomes" id="UP001362999">
    <property type="component" value="Unassembled WGS sequence"/>
</dbReference>
<name>A0AAW0AZ38_9AGAR</name>
<organism evidence="1 2">
    <name type="scientific">Favolaschia claudopus</name>
    <dbReference type="NCBI Taxonomy" id="2862362"/>
    <lineage>
        <taxon>Eukaryota</taxon>
        <taxon>Fungi</taxon>
        <taxon>Dikarya</taxon>
        <taxon>Basidiomycota</taxon>
        <taxon>Agaricomycotina</taxon>
        <taxon>Agaricomycetes</taxon>
        <taxon>Agaricomycetidae</taxon>
        <taxon>Agaricales</taxon>
        <taxon>Marasmiineae</taxon>
        <taxon>Mycenaceae</taxon>
        <taxon>Favolaschia</taxon>
    </lineage>
</organism>